<name>A0A2Z4AIN4_9BACT</name>
<dbReference type="GO" id="GO:0006749">
    <property type="term" value="P:glutathione metabolic process"/>
    <property type="evidence" value="ECO:0007669"/>
    <property type="project" value="TreeGrafter"/>
</dbReference>
<dbReference type="EMBL" id="CP029803">
    <property type="protein sequence ID" value="AWT60254.1"/>
    <property type="molecule type" value="Genomic_DNA"/>
</dbReference>
<feature type="domain" description="Hydantoinase A/oxoprolinase" evidence="1">
    <location>
        <begin position="205"/>
        <end position="498"/>
    </location>
</feature>
<evidence type="ECO:0000259" key="3">
    <source>
        <dbReference type="Pfam" id="PF19278"/>
    </source>
</evidence>
<feature type="domain" description="Acetophenone carboxylase-like C-terminal" evidence="3">
    <location>
        <begin position="514"/>
        <end position="682"/>
    </location>
</feature>
<dbReference type="GO" id="GO:0016874">
    <property type="term" value="F:ligase activity"/>
    <property type="evidence" value="ECO:0007669"/>
    <property type="project" value="UniProtKB-KW"/>
</dbReference>
<dbReference type="InterPro" id="IPR002821">
    <property type="entry name" value="Hydantoinase_A"/>
</dbReference>
<dbReference type="Pfam" id="PF19278">
    <property type="entry name" value="Hydant_A_C"/>
    <property type="match status" value="1"/>
</dbReference>
<gene>
    <name evidence="4" type="primary">apc3</name>
    <name evidence="4" type="ORF">DF168_01457</name>
</gene>
<evidence type="ECO:0000259" key="1">
    <source>
        <dbReference type="Pfam" id="PF01968"/>
    </source>
</evidence>
<dbReference type="Pfam" id="PF01968">
    <property type="entry name" value="Hydantoinase_A"/>
    <property type="match status" value="1"/>
</dbReference>
<dbReference type="SUPFAM" id="SSF53067">
    <property type="entry name" value="Actin-like ATPase domain"/>
    <property type="match status" value="1"/>
</dbReference>
<organism evidence="4 5">
    <name type="scientific">Candidatus Moanibacter tarae</name>
    <dbReference type="NCBI Taxonomy" id="2200854"/>
    <lineage>
        <taxon>Bacteria</taxon>
        <taxon>Pseudomonadati</taxon>
        <taxon>Verrucomicrobiota</taxon>
        <taxon>Opitutia</taxon>
        <taxon>Puniceicoccales</taxon>
        <taxon>Puniceicoccales incertae sedis</taxon>
        <taxon>Candidatus Moanibacter</taxon>
    </lineage>
</organism>
<dbReference type="AlphaFoldDB" id="A0A2Z4AIN4"/>
<dbReference type="Pfam" id="PF05378">
    <property type="entry name" value="Hydant_A_N"/>
    <property type="match status" value="1"/>
</dbReference>
<keyword evidence="4" id="KW-0436">Ligase</keyword>
<dbReference type="GO" id="GO:0017168">
    <property type="term" value="F:5-oxoprolinase (ATP-hydrolyzing) activity"/>
    <property type="evidence" value="ECO:0007669"/>
    <property type="project" value="TreeGrafter"/>
</dbReference>
<feature type="domain" description="Hydantoinase/oxoprolinase N-terminal" evidence="2">
    <location>
        <begin position="8"/>
        <end position="184"/>
    </location>
</feature>
<dbReference type="InterPro" id="IPR049517">
    <property type="entry name" value="ACX-like_C"/>
</dbReference>
<dbReference type="InterPro" id="IPR043129">
    <property type="entry name" value="ATPase_NBD"/>
</dbReference>
<dbReference type="InterPro" id="IPR008040">
    <property type="entry name" value="Hydant_A_N"/>
</dbReference>
<protein>
    <submittedName>
        <fullName evidence="4">Acetophenone carboxylase gamma subunit</fullName>
        <ecNumber evidence="4">6.4.1.8</ecNumber>
    </submittedName>
</protein>
<dbReference type="PANTHER" id="PTHR11365">
    <property type="entry name" value="5-OXOPROLINASE RELATED"/>
    <property type="match status" value="1"/>
</dbReference>
<dbReference type="GO" id="GO:0005829">
    <property type="term" value="C:cytosol"/>
    <property type="evidence" value="ECO:0007669"/>
    <property type="project" value="TreeGrafter"/>
</dbReference>
<proteinExistence type="predicted"/>
<evidence type="ECO:0000313" key="4">
    <source>
        <dbReference type="EMBL" id="AWT60254.1"/>
    </source>
</evidence>
<sequence length="696" mass="75926">MNKRYLLSVDIGGTFTDLVVLEHGTGALRVVKVLTSYPDPSEAVLEGVHRLLQERVFQAEEVSRTIHGTTLVTNTLIERRGAKTGLITTEGFRDTLDIGREGRYDIYDLFLELPVPLVQRRLRFEIPERVKVTGEILLDLDESMVRKACEGLKEEGVEAIAICFLHSYIYSAHEQRAAQITQEIMVDTALSISHQVAPEMREYERTSTTVANAYVQPLADRYLTGLEEGLSSSGLKGPLHIMLSNAGTCSVEIAKQFPVRLIESGPCGGALAAKYWGRATGEEKILAFDMGGTTAKAVLIERGEFRISGSSEVARIYRFKRGSGLPLLVPVLDLIEIGAGGGSLARVNDLGLPEVGPESAGSEPGPACYGAGMEEPTVTDADLFLGYLNPSFFLGGRMHLNMDASESALSKLAKKLNIDIYRTAWGIHRLVNENMANAARVHATETGVALQGFTMVATGGAGPIHSCGVADLLGVRKVVVPPVAGVGSAFGLMLAPISFEFSRSFVSRLENLNSEDVHTIFSELEKEGRKIVVGAGVDPNEVMLRRTADMRYAGQGHEIRVNIPENLTDESVNKELILAFEGEYRRIYGRNCPDVSVEVVHWRVTASGPDPIIEKVKALPSSNHKGTKKGDRFAFFQGDNKPRKTSVFNRYFLETGFRVSGPVIIEEEEATTVVPPGWELSLCRSGCLILSKDTND</sequence>
<dbReference type="Proteomes" id="UP000247465">
    <property type="component" value="Chromosome"/>
</dbReference>
<accession>A0A2Z4AIN4</accession>
<evidence type="ECO:0000313" key="5">
    <source>
        <dbReference type="Proteomes" id="UP000247465"/>
    </source>
</evidence>
<dbReference type="InterPro" id="IPR045079">
    <property type="entry name" value="Oxoprolinase-like"/>
</dbReference>
<reference evidence="4 5" key="1">
    <citation type="submission" date="2018-06" db="EMBL/GenBank/DDBJ databases">
        <title>Draft Genome Sequence of a Novel Marine Bacterium Related to the Verrucomicrobia.</title>
        <authorList>
            <person name="Vosseberg J."/>
            <person name="Martijn J."/>
            <person name="Ettema T.J.G."/>
        </authorList>
    </citation>
    <scope>NUCLEOTIDE SEQUENCE [LARGE SCALE GENOMIC DNA]</scope>
    <source>
        <strain evidence="4">TARA_B100001123</strain>
    </source>
</reference>
<evidence type="ECO:0000259" key="2">
    <source>
        <dbReference type="Pfam" id="PF05378"/>
    </source>
</evidence>
<dbReference type="PANTHER" id="PTHR11365:SF23">
    <property type="entry name" value="HYPOTHETICAL 5-OXOPROLINASE (EUROFUNG)-RELATED"/>
    <property type="match status" value="1"/>
</dbReference>
<dbReference type="EC" id="6.4.1.8" evidence="4"/>
<dbReference type="KEGG" id="mtar:DF168_01457"/>